<evidence type="ECO:0008006" key="4">
    <source>
        <dbReference type="Google" id="ProtNLM"/>
    </source>
</evidence>
<protein>
    <recommendedName>
        <fullName evidence="4">DUF3180 domain-containing protein</fullName>
    </recommendedName>
</protein>
<dbReference type="OrthoDB" id="3257239at2"/>
<feature type="transmembrane region" description="Helical" evidence="1">
    <location>
        <begin position="116"/>
        <end position="136"/>
    </location>
</feature>
<name>A0A0V8RZQ7_9ACTO</name>
<keyword evidence="1" id="KW-0812">Transmembrane</keyword>
<reference evidence="2 3" key="1">
    <citation type="submission" date="2015-10" db="EMBL/GenBank/DDBJ databases">
        <title>Draft Genome of Actinomyces odontolyticus subsp. actinosynbacter strain XH001.</title>
        <authorList>
            <person name="Mclean J.S."/>
            <person name="He X."/>
        </authorList>
    </citation>
    <scope>NUCLEOTIDE SEQUENCE [LARGE SCALE GENOMIC DNA]</scope>
    <source>
        <strain evidence="2 3">XH001</strain>
    </source>
</reference>
<dbReference type="EMBL" id="LLVT01000001">
    <property type="protein sequence ID" value="KSW13540.1"/>
    <property type="molecule type" value="Genomic_DNA"/>
</dbReference>
<feature type="transmembrane region" description="Helical" evidence="1">
    <location>
        <begin position="80"/>
        <end position="104"/>
    </location>
</feature>
<dbReference type="Pfam" id="PF11377">
    <property type="entry name" value="DUF3180"/>
    <property type="match status" value="1"/>
</dbReference>
<evidence type="ECO:0000313" key="2">
    <source>
        <dbReference type="EMBL" id="KSW13540.1"/>
    </source>
</evidence>
<keyword evidence="1" id="KW-0472">Membrane</keyword>
<proteinExistence type="predicted"/>
<feature type="transmembrane region" description="Helical" evidence="1">
    <location>
        <begin position="7"/>
        <end position="28"/>
    </location>
</feature>
<dbReference type="RefSeq" id="WP_060566290.1">
    <property type="nucleotide sequence ID" value="NZ_CP040006.1"/>
</dbReference>
<comment type="caution">
    <text evidence="2">The sequence shown here is derived from an EMBL/GenBank/DDBJ whole genome shotgun (WGS) entry which is preliminary data.</text>
</comment>
<accession>A0A0V8RZQ7</accession>
<dbReference type="AlphaFoldDB" id="A0A0V8RZQ7"/>
<gene>
    <name evidence="2" type="ORF">APY09_04150</name>
</gene>
<dbReference type="Proteomes" id="UP000054686">
    <property type="component" value="Unassembled WGS sequence"/>
</dbReference>
<evidence type="ECO:0000256" key="1">
    <source>
        <dbReference type="SAM" id="Phobius"/>
    </source>
</evidence>
<organism evidence="2 3">
    <name type="scientific">Schaalia odontolytica</name>
    <dbReference type="NCBI Taxonomy" id="1660"/>
    <lineage>
        <taxon>Bacteria</taxon>
        <taxon>Bacillati</taxon>
        <taxon>Actinomycetota</taxon>
        <taxon>Actinomycetes</taxon>
        <taxon>Actinomycetales</taxon>
        <taxon>Actinomycetaceae</taxon>
        <taxon>Schaalia</taxon>
    </lineage>
</organism>
<evidence type="ECO:0000313" key="3">
    <source>
        <dbReference type="Proteomes" id="UP000054686"/>
    </source>
</evidence>
<dbReference type="InterPro" id="IPR021517">
    <property type="entry name" value="DUF3180"/>
</dbReference>
<keyword evidence="1" id="KW-1133">Transmembrane helix</keyword>
<feature type="transmembrane region" description="Helical" evidence="1">
    <location>
        <begin position="40"/>
        <end position="59"/>
    </location>
</feature>
<sequence length="159" mass="16475">MKPLSITWVTLVGFVCALLSFLGFFAHMRAGGTPMIVTPGPAVVFAVATALLIWSGLAVRRLRANKDTWIDAIGAMRVAVFARASAIVGSVLAGVLIGVMIVSLTQLEASAMVANAVASGLSGLVGLVWIIVALVVERWCVINPDDDGSSSSHKRSAAA</sequence>